<organism evidence="11 12">
    <name type="scientific">Sphingobium tyrosinilyticum</name>
    <dbReference type="NCBI Taxonomy" id="2715436"/>
    <lineage>
        <taxon>Bacteria</taxon>
        <taxon>Pseudomonadati</taxon>
        <taxon>Pseudomonadota</taxon>
        <taxon>Alphaproteobacteria</taxon>
        <taxon>Sphingomonadales</taxon>
        <taxon>Sphingomonadaceae</taxon>
        <taxon>Sphingobium</taxon>
    </lineage>
</organism>
<keyword evidence="7 11" id="KW-0456">Lyase</keyword>
<dbReference type="InterPro" id="IPR015424">
    <property type="entry name" value="PyrdxlP-dep_Trfase"/>
</dbReference>
<keyword evidence="5" id="KW-0169">Cobalamin biosynthesis</keyword>
<comment type="function">
    <text evidence="2">Decarboxylates L-threonine-O-3-phosphate to yield (R)-1-amino-2-propanol O-2-phosphate, the precursor for the linkage between the nucleotide loop and the corrin ring in cobalamin.</text>
</comment>
<evidence type="ECO:0000256" key="2">
    <source>
        <dbReference type="ARBA" id="ARBA00003444"/>
    </source>
</evidence>
<evidence type="ECO:0000256" key="5">
    <source>
        <dbReference type="ARBA" id="ARBA00022573"/>
    </source>
</evidence>
<evidence type="ECO:0000256" key="6">
    <source>
        <dbReference type="ARBA" id="ARBA00022898"/>
    </source>
</evidence>
<dbReference type="SUPFAM" id="SSF53383">
    <property type="entry name" value="PLP-dependent transferases"/>
    <property type="match status" value="1"/>
</dbReference>
<dbReference type="Proteomes" id="UP001595957">
    <property type="component" value="Unassembled WGS sequence"/>
</dbReference>
<dbReference type="NCBIfam" id="TIGR01140">
    <property type="entry name" value="L_thr_O3P_dcar"/>
    <property type="match status" value="1"/>
</dbReference>
<dbReference type="EC" id="4.1.1.81" evidence="4"/>
<dbReference type="Pfam" id="PF00155">
    <property type="entry name" value="Aminotran_1_2"/>
    <property type="match status" value="1"/>
</dbReference>
<feature type="domain" description="Aminotransferase class I/classII large" evidence="10">
    <location>
        <begin position="121"/>
        <end position="310"/>
    </location>
</feature>
<dbReference type="EMBL" id="JBHSFZ010000025">
    <property type="protein sequence ID" value="MFC4594796.1"/>
    <property type="molecule type" value="Genomic_DNA"/>
</dbReference>
<proteinExistence type="predicted"/>
<evidence type="ECO:0000313" key="12">
    <source>
        <dbReference type="Proteomes" id="UP001595957"/>
    </source>
</evidence>
<evidence type="ECO:0000256" key="3">
    <source>
        <dbReference type="ARBA" id="ARBA00004953"/>
    </source>
</evidence>
<evidence type="ECO:0000256" key="8">
    <source>
        <dbReference type="ARBA" id="ARBA00029996"/>
    </source>
</evidence>
<dbReference type="InterPro" id="IPR005860">
    <property type="entry name" value="CobD"/>
</dbReference>
<dbReference type="GO" id="GO:0048472">
    <property type="term" value="F:threonine-phosphate decarboxylase activity"/>
    <property type="evidence" value="ECO:0007669"/>
    <property type="project" value="UniProtKB-EC"/>
</dbReference>
<dbReference type="PANTHER" id="PTHR42885:SF1">
    <property type="entry name" value="THREONINE-PHOSPHATE DECARBOXYLASE"/>
    <property type="match status" value="1"/>
</dbReference>
<evidence type="ECO:0000256" key="1">
    <source>
        <dbReference type="ARBA" id="ARBA00001933"/>
    </source>
</evidence>
<dbReference type="Gene3D" id="3.90.1150.10">
    <property type="entry name" value="Aspartate Aminotransferase, domain 1"/>
    <property type="match status" value="1"/>
</dbReference>
<keyword evidence="6" id="KW-0663">Pyridoxal phosphate</keyword>
<dbReference type="PROSITE" id="PS00105">
    <property type="entry name" value="AA_TRANSFER_CLASS_1"/>
    <property type="match status" value="1"/>
</dbReference>
<dbReference type="InterPro" id="IPR015422">
    <property type="entry name" value="PyrdxlP-dep_Trfase_small"/>
</dbReference>
<dbReference type="Gene3D" id="3.40.640.10">
    <property type="entry name" value="Type I PLP-dependent aspartate aminotransferase-like (Major domain)"/>
    <property type="match status" value="1"/>
</dbReference>
<reference evidence="12" key="1">
    <citation type="journal article" date="2019" name="Int. J. Syst. Evol. Microbiol.">
        <title>The Global Catalogue of Microorganisms (GCM) 10K type strain sequencing project: providing services to taxonomists for standard genome sequencing and annotation.</title>
        <authorList>
            <consortium name="The Broad Institute Genomics Platform"/>
            <consortium name="The Broad Institute Genome Sequencing Center for Infectious Disease"/>
            <person name="Wu L."/>
            <person name="Ma J."/>
        </authorList>
    </citation>
    <scope>NUCLEOTIDE SEQUENCE [LARGE SCALE GENOMIC DNA]</scope>
    <source>
        <strain evidence="12">NBRC 103632</strain>
    </source>
</reference>
<sequence>MTDVFRWHGGRLAQARAHYGASVKRWIDLSTGINPQPWTGFTHITPDWHALPDPAALADLESAAARHFGTDPAHVCALPGSEIGLRLLGTLLDRPGFHLIPSYRTHAAAFPKSLPLVAPEDAPPGTALLLANPNNPDGRLFPRAHMQALLAHQEKRDGWLIVDEAFADCVPEASIANEVAQERRLIILRSFGKFFGLAGLRLGFLIAPPAIIAACRQMLGDWPLSAAAIDFGRAAYRDRAWIDQTVTTLHGRAIQLHQLLTRHGLETQGGCPLFRLIETPNAAALFDTLARQAILTRPFEDHPNWLRFGLPADAAAMARLDAALG</sequence>
<protein>
    <recommendedName>
        <fullName evidence="4">threonine-phosphate decarboxylase</fullName>
        <ecNumber evidence="4">4.1.1.81</ecNumber>
    </recommendedName>
    <alternativeName>
        <fullName evidence="8">L-threonine-O-3-phosphate decarboxylase</fullName>
    </alternativeName>
</protein>
<dbReference type="InterPro" id="IPR004839">
    <property type="entry name" value="Aminotransferase_I/II_large"/>
</dbReference>
<comment type="catalytic activity">
    <reaction evidence="9">
        <text>O-phospho-L-threonine + H(+) = (R)-1-aminopropan-2-yl phosphate + CO2</text>
        <dbReference type="Rhea" id="RHEA:11492"/>
        <dbReference type="ChEBI" id="CHEBI:15378"/>
        <dbReference type="ChEBI" id="CHEBI:16526"/>
        <dbReference type="ChEBI" id="CHEBI:58563"/>
        <dbReference type="ChEBI" id="CHEBI:58675"/>
        <dbReference type="EC" id="4.1.1.81"/>
    </reaction>
</comment>
<dbReference type="InterPro" id="IPR015421">
    <property type="entry name" value="PyrdxlP-dep_Trfase_major"/>
</dbReference>
<dbReference type="PANTHER" id="PTHR42885">
    <property type="entry name" value="HISTIDINOL-PHOSPHATE AMINOTRANSFERASE-RELATED"/>
    <property type="match status" value="1"/>
</dbReference>
<evidence type="ECO:0000256" key="7">
    <source>
        <dbReference type="ARBA" id="ARBA00023239"/>
    </source>
</evidence>
<comment type="caution">
    <text evidence="11">The sequence shown here is derived from an EMBL/GenBank/DDBJ whole genome shotgun (WGS) entry which is preliminary data.</text>
</comment>
<name>A0ABV9F274_9SPHN</name>
<comment type="pathway">
    <text evidence="3">Cofactor biosynthesis; adenosylcobalamin biosynthesis.</text>
</comment>
<gene>
    <name evidence="11" type="primary">cobD</name>
    <name evidence="11" type="ORF">ACFO3E_11430</name>
</gene>
<dbReference type="RefSeq" id="WP_380804810.1">
    <property type="nucleotide sequence ID" value="NZ_JBHSFZ010000025.1"/>
</dbReference>
<evidence type="ECO:0000313" key="11">
    <source>
        <dbReference type="EMBL" id="MFC4594796.1"/>
    </source>
</evidence>
<comment type="cofactor">
    <cofactor evidence="1">
        <name>pyridoxal 5'-phosphate</name>
        <dbReference type="ChEBI" id="CHEBI:597326"/>
    </cofactor>
</comment>
<accession>A0ABV9F274</accession>
<dbReference type="CDD" id="cd00609">
    <property type="entry name" value="AAT_like"/>
    <property type="match status" value="1"/>
</dbReference>
<keyword evidence="12" id="KW-1185">Reference proteome</keyword>
<evidence type="ECO:0000259" key="10">
    <source>
        <dbReference type="Pfam" id="PF00155"/>
    </source>
</evidence>
<evidence type="ECO:0000256" key="4">
    <source>
        <dbReference type="ARBA" id="ARBA00012285"/>
    </source>
</evidence>
<evidence type="ECO:0000256" key="9">
    <source>
        <dbReference type="ARBA" id="ARBA00048531"/>
    </source>
</evidence>
<dbReference type="InterPro" id="IPR004838">
    <property type="entry name" value="NHTrfase_class1_PyrdxlP-BS"/>
</dbReference>